<feature type="domain" description="DUF4274" evidence="1">
    <location>
        <begin position="34"/>
        <end position="108"/>
    </location>
</feature>
<proteinExistence type="predicted"/>
<evidence type="ECO:0000313" key="3">
    <source>
        <dbReference type="Proteomes" id="UP000028933"/>
    </source>
</evidence>
<dbReference type="KEGG" id="eao:BD94_2089"/>
<protein>
    <recommendedName>
        <fullName evidence="1">DUF4274 domain-containing protein</fullName>
    </recommendedName>
</protein>
<dbReference type="eggNOG" id="ENOG5033BBB">
    <property type="taxonomic scope" value="Bacteria"/>
</dbReference>
<reference evidence="2" key="1">
    <citation type="journal article" date="2013" name="Lancet">
        <title>First case of E anophelis outbreak in an intensive-care unit.</title>
        <authorList>
            <person name="Teo J."/>
            <person name="Tan S.Y."/>
            <person name="Tay M."/>
            <person name="Ding Y."/>
            <person name="Kjelleberg S."/>
            <person name="Givskov M."/>
            <person name="Lin R.T."/>
            <person name="Yang L."/>
        </authorList>
    </citation>
    <scope>NUCLEOTIDE SEQUENCE [LARGE SCALE GENOMIC DNA]</scope>
    <source>
        <strain evidence="2">NUHP1</strain>
    </source>
</reference>
<dbReference type="STRING" id="1338011.BD94_2089"/>
<dbReference type="AlphaFoldDB" id="A0A077EI39"/>
<dbReference type="Proteomes" id="UP000028933">
    <property type="component" value="Chromosome"/>
</dbReference>
<dbReference type="HOGENOM" id="CLU_1710391_0_0_10"/>
<accession>A0A077EI39</accession>
<organism evidence="2 3">
    <name type="scientific">Elizabethkingia anophelis NUHP1</name>
    <dbReference type="NCBI Taxonomy" id="1338011"/>
    <lineage>
        <taxon>Bacteria</taxon>
        <taxon>Pseudomonadati</taxon>
        <taxon>Bacteroidota</taxon>
        <taxon>Flavobacteriia</taxon>
        <taxon>Flavobacteriales</taxon>
        <taxon>Weeksellaceae</taxon>
        <taxon>Elizabethkingia</taxon>
    </lineage>
</organism>
<dbReference type="InterPro" id="IPR025369">
    <property type="entry name" value="DUF4274"/>
</dbReference>
<name>A0A077EI39_9FLAO</name>
<dbReference type="Pfam" id="PF14096">
    <property type="entry name" value="DUF4274"/>
    <property type="match status" value="1"/>
</dbReference>
<evidence type="ECO:0000259" key="1">
    <source>
        <dbReference type="Pfam" id="PF14096"/>
    </source>
</evidence>
<gene>
    <name evidence="2" type="ORF">BD94_2089</name>
</gene>
<evidence type="ECO:0000313" key="2">
    <source>
        <dbReference type="EMBL" id="AIL45864.1"/>
    </source>
</evidence>
<dbReference type="RefSeq" id="WP_198001563.1">
    <property type="nucleotide sequence ID" value="NZ_CP007547.1"/>
</dbReference>
<reference evidence="2" key="2">
    <citation type="journal article" date="2015" name="Genome Biol. Evol.">
        <title>Complete Genome Sequence and Transcriptomic Analysis of the Novel Pathogen Elizabethkingia anophelis in Response to Oxidative Stress.</title>
        <authorList>
            <person name="Li Y."/>
            <person name="Liu Y."/>
            <person name="Chew S.C."/>
            <person name="Tay M."/>
            <person name="Salido M.M."/>
            <person name="Teo J."/>
            <person name="Lauro F.M."/>
            <person name="Givskov M."/>
            <person name="Yang L."/>
        </authorList>
    </citation>
    <scope>NUCLEOTIDE SEQUENCE</scope>
    <source>
        <strain evidence="2">NUHP1</strain>
    </source>
</reference>
<sequence>MNITNQQQDFINTHFHEGIQQSELDESIFRALKTTEELHYLATHHNWDNGVKVLQWIVESPICSEAIALELFWLAQPQDFQQCKLDITLQDEYLNEVFTLLKTILKNYPDNFYKKQVVSLIRHHFMKMSSLFPTGFIRKPMAKTAMCTTKRMT</sequence>
<dbReference type="EMBL" id="CP007547">
    <property type="protein sequence ID" value="AIL45864.1"/>
    <property type="molecule type" value="Genomic_DNA"/>
</dbReference>